<accession>A0ABT9UX35</accession>
<dbReference type="InterPro" id="IPR049458">
    <property type="entry name" value="EpsG-like"/>
</dbReference>
<name>A0ABT9UX35_9FIRM</name>
<keyword evidence="3" id="KW-1185">Reference proteome</keyword>
<keyword evidence="1" id="KW-0472">Membrane</keyword>
<dbReference type="EMBL" id="JAUSUF010000013">
    <property type="protein sequence ID" value="MDQ0150878.1"/>
    <property type="molecule type" value="Genomic_DNA"/>
</dbReference>
<organism evidence="2 3">
    <name type="scientific">Eubacterium multiforme</name>
    <dbReference type="NCBI Taxonomy" id="83339"/>
    <lineage>
        <taxon>Bacteria</taxon>
        <taxon>Bacillati</taxon>
        <taxon>Bacillota</taxon>
        <taxon>Clostridia</taxon>
        <taxon>Eubacteriales</taxon>
        <taxon>Eubacteriaceae</taxon>
        <taxon>Eubacterium</taxon>
    </lineage>
</organism>
<sequence>MDIGYRIFMGISKKLGISFEGFIMIISFIMIALVTYMIISNSKNRILSLFVFYSIYYQIYINSAIRQGIALSIFIYAFYKYLKNEEIKKYIIAIMFAALFHKSILITLIIVLINNKIEFLFHKTKLNIFFLFTAITIFLFQGEGLIVTLFNINYKPEEVKILAILLRVLILMFIIYLYVNSEKNSVGKFEKLQIYLVYIGLIIYFIFCRINIMSRLTEYFSIIEVILIPNLLTYLKGVNLSKRTVCVAFYIIICSSIYIKDTKSFLEQGSYFSKNILDYKYISIFNKDEIYLYRNMNINIDI</sequence>
<dbReference type="Proteomes" id="UP001228504">
    <property type="component" value="Unassembled WGS sequence"/>
</dbReference>
<evidence type="ECO:0000256" key="1">
    <source>
        <dbReference type="SAM" id="Phobius"/>
    </source>
</evidence>
<feature type="transmembrane region" description="Helical" evidence="1">
    <location>
        <begin position="192"/>
        <end position="212"/>
    </location>
</feature>
<feature type="transmembrane region" description="Helical" evidence="1">
    <location>
        <begin position="128"/>
        <end position="150"/>
    </location>
</feature>
<evidence type="ECO:0000313" key="2">
    <source>
        <dbReference type="EMBL" id="MDQ0150878.1"/>
    </source>
</evidence>
<keyword evidence="1" id="KW-1133">Transmembrane helix</keyword>
<comment type="caution">
    <text evidence="2">The sequence shown here is derived from an EMBL/GenBank/DDBJ whole genome shotgun (WGS) entry which is preliminary data.</text>
</comment>
<reference evidence="2 3" key="1">
    <citation type="submission" date="2023-07" db="EMBL/GenBank/DDBJ databases">
        <title>Genomic Encyclopedia of Type Strains, Phase IV (KMG-IV): sequencing the most valuable type-strain genomes for metagenomic binning, comparative biology and taxonomic classification.</title>
        <authorList>
            <person name="Goeker M."/>
        </authorList>
    </citation>
    <scope>NUCLEOTIDE SEQUENCE [LARGE SCALE GENOMIC DNA]</scope>
    <source>
        <strain evidence="2 3">DSM 20694</strain>
    </source>
</reference>
<keyword evidence="1" id="KW-0812">Transmembrane</keyword>
<feature type="transmembrane region" description="Helical" evidence="1">
    <location>
        <begin position="59"/>
        <end position="79"/>
    </location>
</feature>
<dbReference type="Pfam" id="PF14897">
    <property type="entry name" value="EpsG"/>
    <property type="match status" value="1"/>
</dbReference>
<protein>
    <recommendedName>
        <fullName evidence="4">EpsG family protein</fullName>
    </recommendedName>
</protein>
<gene>
    <name evidence="2" type="ORF">J2S18_002852</name>
</gene>
<feature type="transmembrane region" description="Helical" evidence="1">
    <location>
        <begin position="91"/>
        <end position="113"/>
    </location>
</feature>
<feature type="transmembrane region" description="Helical" evidence="1">
    <location>
        <begin position="162"/>
        <end position="180"/>
    </location>
</feature>
<proteinExistence type="predicted"/>
<feature type="transmembrane region" description="Helical" evidence="1">
    <location>
        <begin position="21"/>
        <end position="39"/>
    </location>
</feature>
<evidence type="ECO:0000313" key="3">
    <source>
        <dbReference type="Proteomes" id="UP001228504"/>
    </source>
</evidence>
<evidence type="ECO:0008006" key="4">
    <source>
        <dbReference type="Google" id="ProtNLM"/>
    </source>
</evidence>